<name>A0ABQ0MVW2_9GAMM</name>
<evidence type="ECO:0008006" key="4">
    <source>
        <dbReference type="Google" id="ProtNLM"/>
    </source>
</evidence>
<reference evidence="2 3" key="1">
    <citation type="submission" date="2017-06" db="EMBL/GenBank/DDBJ databases">
        <title>Whole Genome Sequences of Colwellia marinimaniae MTCD1.</title>
        <authorList>
            <person name="Kusumoto H."/>
            <person name="Inoue M."/>
            <person name="Tanikawa K."/>
            <person name="Maeji H."/>
            <person name="Cameron J.H."/>
            <person name="Bartlett D.H."/>
        </authorList>
    </citation>
    <scope>NUCLEOTIDE SEQUENCE [LARGE SCALE GENOMIC DNA]</scope>
    <source>
        <strain evidence="2 3">MTCD1</strain>
    </source>
</reference>
<evidence type="ECO:0000313" key="2">
    <source>
        <dbReference type="EMBL" id="GAW96519.1"/>
    </source>
</evidence>
<evidence type="ECO:0000256" key="1">
    <source>
        <dbReference type="SAM" id="Phobius"/>
    </source>
</evidence>
<comment type="caution">
    <text evidence="2">The sequence shown here is derived from an EMBL/GenBank/DDBJ whole genome shotgun (WGS) entry which is preliminary data.</text>
</comment>
<dbReference type="Gene3D" id="1.25.40.10">
    <property type="entry name" value="Tetratricopeptide repeat domain"/>
    <property type="match status" value="1"/>
</dbReference>
<keyword evidence="1" id="KW-1133">Transmembrane helix</keyword>
<accession>A0ABQ0MVW2</accession>
<proteinExistence type="predicted"/>
<gene>
    <name evidence="2" type="ORF">MTCD1_02136</name>
</gene>
<keyword evidence="1" id="KW-0472">Membrane</keyword>
<organism evidence="2 3">
    <name type="scientific">Colwellia marinimaniae</name>
    <dbReference type="NCBI Taxonomy" id="1513592"/>
    <lineage>
        <taxon>Bacteria</taxon>
        <taxon>Pseudomonadati</taxon>
        <taxon>Pseudomonadota</taxon>
        <taxon>Gammaproteobacteria</taxon>
        <taxon>Alteromonadales</taxon>
        <taxon>Colwelliaceae</taxon>
        <taxon>Colwellia</taxon>
    </lineage>
</organism>
<feature type="transmembrane region" description="Helical" evidence="1">
    <location>
        <begin position="83"/>
        <end position="104"/>
    </location>
</feature>
<evidence type="ECO:0000313" key="3">
    <source>
        <dbReference type="Proteomes" id="UP000197068"/>
    </source>
</evidence>
<dbReference type="InterPro" id="IPR011990">
    <property type="entry name" value="TPR-like_helical_dom_sf"/>
</dbReference>
<dbReference type="RefSeq" id="WP_057181788.1">
    <property type="nucleotide sequence ID" value="NZ_BDQM01000015.1"/>
</dbReference>
<sequence length="334" mass="38490">MEYKQIEFKKITIDHLTCQSCSSKQHKVIGKLTYAYFYIESIPFFPVKKSINIVCNQCDSSFDVDSLSSSAYKTLRKKLFKSYALIPMYSGIIMVLLALSYWQYDKYQASFLSKEYIESPKINDFYYINQTSINDKIIPNKKYVLGKVVSLTPNTVSLVFSRFLFENESSLASDIRGAKVLNDKYFNKKHHVFTREKLINLYQNETVLLVLRPKNSKLFGTIVLTPNLGVNRKVEGYRENRIGLSFMLRTDIQANLEDAERFFLESANKGYVQGQLNLARLYLDSNKIDQALEWSKIAALKGYDLAIEFYTKHCSVSEDCDVAAFNAELIEVGF</sequence>
<keyword evidence="1" id="KW-0812">Transmembrane</keyword>
<dbReference type="Proteomes" id="UP000197068">
    <property type="component" value="Unassembled WGS sequence"/>
</dbReference>
<dbReference type="SUPFAM" id="SSF81901">
    <property type="entry name" value="HCP-like"/>
    <property type="match status" value="1"/>
</dbReference>
<dbReference type="EMBL" id="BDQM01000015">
    <property type="protein sequence ID" value="GAW96519.1"/>
    <property type="molecule type" value="Genomic_DNA"/>
</dbReference>
<protein>
    <recommendedName>
        <fullName evidence="4">Sel1 repeat family protein</fullName>
    </recommendedName>
</protein>
<keyword evidence="3" id="KW-1185">Reference proteome</keyword>